<organism evidence="3 4">
    <name type="scientific">Aspergillus ellipticus CBS 707.79</name>
    <dbReference type="NCBI Taxonomy" id="1448320"/>
    <lineage>
        <taxon>Eukaryota</taxon>
        <taxon>Fungi</taxon>
        <taxon>Dikarya</taxon>
        <taxon>Ascomycota</taxon>
        <taxon>Pezizomycotina</taxon>
        <taxon>Eurotiomycetes</taxon>
        <taxon>Eurotiomycetidae</taxon>
        <taxon>Eurotiales</taxon>
        <taxon>Aspergillaceae</taxon>
        <taxon>Aspergillus</taxon>
        <taxon>Aspergillus subgen. Circumdati</taxon>
    </lineage>
</organism>
<dbReference type="PANTHER" id="PTHR43157:SF31">
    <property type="entry name" value="PHOSPHATIDYLINOSITOL-GLYCAN BIOSYNTHESIS CLASS F PROTEIN"/>
    <property type="match status" value="1"/>
</dbReference>
<dbReference type="STRING" id="1448320.A0A319DNH4"/>
<keyword evidence="4" id="KW-1185">Reference proteome</keyword>
<evidence type="ECO:0000313" key="3">
    <source>
        <dbReference type="EMBL" id="PYH92803.1"/>
    </source>
</evidence>
<dbReference type="Gene3D" id="3.40.50.720">
    <property type="entry name" value="NAD(P)-binding Rossmann-like Domain"/>
    <property type="match status" value="1"/>
</dbReference>
<protein>
    <submittedName>
        <fullName evidence="3">NAD(P)-binding protein</fullName>
    </submittedName>
</protein>
<name>A0A319DNH4_9EURO</name>
<comment type="similarity">
    <text evidence="1">Belongs to the short-chain dehydrogenases/reductases (SDR) family.</text>
</comment>
<dbReference type="InterPro" id="IPR036291">
    <property type="entry name" value="NAD(P)-bd_dom_sf"/>
</dbReference>
<dbReference type="EMBL" id="KZ825906">
    <property type="protein sequence ID" value="PYH92803.1"/>
    <property type="molecule type" value="Genomic_DNA"/>
</dbReference>
<keyword evidence="2" id="KW-0560">Oxidoreductase</keyword>
<evidence type="ECO:0000313" key="4">
    <source>
        <dbReference type="Proteomes" id="UP000247810"/>
    </source>
</evidence>
<dbReference type="AlphaFoldDB" id="A0A319DNH4"/>
<sequence length="350" mass="38347">MSFYNSYAGFMYRQFLVCPHSPPSSTSLAGKAGIVTGSNTGLGYQASAQLLKLGLSHLILAVRNTSKGEAAKKSLLASLSPTTKPPTIEIWEIDMANYTSIINFVERVKTSGIYFDFALLNAGVATFNYTVNPLTAHETSIQINWLSTALLTLLLLPKFDRQATTHPENPRPVISIVGSETAAWAKFKEAQVSTKKNRSLLDVLDDKSHFDMGDRYYTSKLLQQLFFLELCRNRRSEMKRSTGAVLNLVNPGFCYGSELHRTAEGAFGKVLGGIKRVIGRSTAMGARTMVHSAALVGKETDGKYLSDCRVAPFAGYVGSESGRVMQRKAWGEMVVELGKVVDVERLLAEV</sequence>
<reference evidence="3 4" key="1">
    <citation type="submission" date="2018-02" db="EMBL/GenBank/DDBJ databases">
        <title>The genomes of Aspergillus section Nigri reveals drivers in fungal speciation.</title>
        <authorList>
            <consortium name="DOE Joint Genome Institute"/>
            <person name="Vesth T.C."/>
            <person name="Nybo J."/>
            <person name="Theobald S."/>
            <person name="Brandl J."/>
            <person name="Frisvad J.C."/>
            <person name="Nielsen K.F."/>
            <person name="Lyhne E.K."/>
            <person name="Kogle M.E."/>
            <person name="Kuo A."/>
            <person name="Riley R."/>
            <person name="Clum A."/>
            <person name="Nolan M."/>
            <person name="Lipzen A."/>
            <person name="Salamov A."/>
            <person name="Henrissat B."/>
            <person name="Wiebenga A."/>
            <person name="De vries R.P."/>
            <person name="Grigoriev I.V."/>
            <person name="Mortensen U.H."/>
            <person name="Andersen M.R."/>
            <person name="Baker S.E."/>
        </authorList>
    </citation>
    <scope>NUCLEOTIDE SEQUENCE [LARGE SCALE GENOMIC DNA]</scope>
    <source>
        <strain evidence="3 4">CBS 707.79</strain>
    </source>
</reference>
<dbReference type="InterPro" id="IPR002347">
    <property type="entry name" value="SDR_fam"/>
</dbReference>
<dbReference type="VEuPathDB" id="FungiDB:BO71DRAFT_400218"/>
<dbReference type="Pfam" id="PF00106">
    <property type="entry name" value="adh_short"/>
    <property type="match status" value="1"/>
</dbReference>
<dbReference type="Proteomes" id="UP000247810">
    <property type="component" value="Unassembled WGS sequence"/>
</dbReference>
<dbReference type="GO" id="GO:0016491">
    <property type="term" value="F:oxidoreductase activity"/>
    <property type="evidence" value="ECO:0007669"/>
    <property type="project" value="UniProtKB-KW"/>
</dbReference>
<accession>A0A319DNH4</accession>
<proteinExistence type="inferred from homology"/>
<gene>
    <name evidence="3" type="ORF">BO71DRAFT_400218</name>
</gene>
<dbReference type="SUPFAM" id="SSF51735">
    <property type="entry name" value="NAD(P)-binding Rossmann-fold domains"/>
    <property type="match status" value="1"/>
</dbReference>
<dbReference type="PANTHER" id="PTHR43157">
    <property type="entry name" value="PHOSPHATIDYLINOSITOL-GLYCAN BIOSYNTHESIS CLASS F PROTEIN-RELATED"/>
    <property type="match status" value="1"/>
</dbReference>
<evidence type="ECO:0000256" key="1">
    <source>
        <dbReference type="ARBA" id="ARBA00006484"/>
    </source>
</evidence>
<evidence type="ECO:0000256" key="2">
    <source>
        <dbReference type="ARBA" id="ARBA00023002"/>
    </source>
</evidence>
<dbReference type="OrthoDB" id="191139at2759"/>